<feature type="transmembrane region" description="Helical" evidence="1">
    <location>
        <begin position="345"/>
        <end position="367"/>
    </location>
</feature>
<evidence type="ECO:0000313" key="4">
    <source>
        <dbReference type="Proteomes" id="UP000318288"/>
    </source>
</evidence>
<keyword evidence="1" id="KW-0812">Transmembrane</keyword>
<dbReference type="PANTHER" id="PTHR34978:SF3">
    <property type="entry name" value="SLR0241 PROTEIN"/>
    <property type="match status" value="1"/>
</dbReference>
<dbReference type="AlphaFoldDB" id="A0A5C6FH53"/>
<comment type="caution">
    <text evidence="3">The sequence shown here is derived from an EMBL/GenBank/DDBJ whole genome shotgun (WGS) entry which is preliminary data.</text>
</comment>
<dbReference type="RefSeq" id="WP_146456286.1">
    <property type="nucleotide sequence ID" value="NZ_SJPW01000002.1"/>
</dbReference>
<keyword evidence="1" id="KW-1133">Transmembrane helix</keyword>
<feature type="transmembrane region" description="Helical" evidence="1">
    <location>
        <begin position="45"/>
        <end position="68"/>
    </location>
</feature>
<name>A0A5C6FH53_9BACT</name>
<gene>
    <name evidence="3" type="primary">blaR1_3</name>
    <name evidence="3" type="ORF">Poly51_17800</name>
</gene>
<sequence length="744" mass="82582">MNEAILSELAQRVGWTLVHSVWQFAIIAVLLGVVLGFLRGRSPHLRYGLMLIALLAMVAVPTTTLFVVGTGETVSGEFATNDTVEFGVDARPVVAAGREPSGVTLTFIPDGMRRSADEFDESPSNIALLAGLMISVPNLVRPWMNVIVAVWLCGIVVLSIRLLVGWRATRRLRVSGQSPVTEQLTAITSRVAEKLGVHRSIEVCQSSMVDVPTVIGWLKPLVLLPVSAISGLSSEQLEAVIAHELAHVRRHDYLVNVFQVLMETVFFYHPAVWWTSHLMRVEREACCDDIAVQMTGDGVRYARLLVWLEEARGPSTPMTLSMSADGGSLSNRIARIVGSRSKTTGIGPLAIAAILIFVTGMGCYLVADVGKSTAQETASQDADALRDWMTRAVELEEWGRLSQLAREMAEAGEYHEALDWLSKAPLGKSRDGKLDPKFYYRVVAEICETALEHDRLDFAMGVLDRLNDREKLPEVLRNFPPRQGDVRIAIMTHHLSKGQIDQAFGFLEAQPEGTRPSIVDKAVGRAAGNGHGNHVEAFWLRLTDPKVLRICEHELAYSYYRLHEPDKIWRFAGEIAKARPEDVLAEVRVRDMAMHKYALMSWQEFEQRLPGYRTKVAQLADDDRTRYEKKLALDAAYGKHYDLSVELSTGVPLLLETNSMFMDLGGTDRHPVLYSITELHKQNRIEQALAIARLVEDETVKLASLSRLADLVGFGDGLADHQGIFERIIAQLTGCGLFRAQFDG</sequence>
<dbReference type="InterPro" id="IPR052173">
    <property type="entry name" value="Beta-lactam_resp_regulator"/>
</dbReference>
<reference evidence="3 4" key="1">
    <citation type="submission" date="2019-02" db="EMBL/GenBank/DDBJ databases">
        <title>Deep-cultivation of Planctomycetes and their phenomic and genomic characterization uncovers novel biology.</title>
        <authorList>
            <person name="Wiegand S."/>
            <person name="Jogler M."/>
            <person name="Boedeker C."/>
            <person name="Pinto D."/>
            <person name="Vollmers J."/>
            <person name="Rivas-Marin E."/>
            <person name="Kohn T."/>
            <person name="Peeters S.H."/>
            <person name="Heuer A."/>
            <person name="Rast P."/>
            <person name="Oberbeckmann S."/>
            <person name="Bunk B."/>
            <person name="Jeske O."/>
            <person name="Meyerdierks A."/>
            <person name="Storesund J.E."/>
            <person name="Kallscheuer N."/>
            <person name="Luecker S."/>
            <person name="Lage O.M."/>
            <person name="Pohl T."/>
            <person name="Merkel B.J."/>
            <person name="Hornburger P."/>
            <person name="Mueller R.-W."/>
            <person name="Bruemmer F."/>
            <person name="Labrenz M."/>
            <person name="Spormann A.M."/>
            <person name="Op Den Camp H."/>
            <person name="Overmann J."/>
            <person name="Amann R."/>
            <person name="Jetten M.S.M."/>
            <person name="Mascher T."/>
            <person name="Medema M.H."/>
            <person name="Devos D.P."/>
            <person name="Kaster A.-K."/>
            <person name="Ovreas L."/>
            <person name="Rohde M."/>
            <person name="Galperin M.Y."/>
            <person name="Jogler C."/>
        </authorList>
    </citation>
    <scope>NUCLEOTIDE SEQUENCE [LARGE SCALE GENOMIC DNA]</scope>
    <source>
        <strain evidence="3 4">Poly51</strain>
    </source>
</reference>
<dbReference type="Pfam" id="PF05569">
    <property type="entry name" value="Peptidase_M56"/>
    <property type="match status" value="1"/>
</dbReference>
<dbReference type="OrthoDB" id="291597at2"/>
<organism evidence="3 4">
    <name type="scientific">Rubripirellula tenax</name>
    <dbReference type="NCBI Taxonomy" id="2528015"/>
    <lineage>
        <taxon>Bacteria</taxon>
        <taxon>Pseudomonadati</taxon>
        <taxon>Planctomycetota</taxon>
        <taxon>Planctomycetia</taxon>
        <taxon>Pirellulales</taxon>
        <taxon>Pirellulaceae</taxon>
        <taxon>Rubripirellula</taxon>
    </lineage>
</organism>
<feature type="domain" description="Peptidase M56" evidence="2">
    <location>
        <begin position="142"/>
        <end position="335"/>
    </location>
</feature>
<dbReference type="CDD" id="cd07341">
    <property type="entry name" value="M56_BlaR1_MecR1_like"/>
    <property type="match status" value="1"/>
</dbReference>
<feature type="transmembrane region" description="Helical" evidence="1">
    <location>
        <begin position="143"/>
        <end position="164"/>
    </location>
</feature>
<keyword evidence="4" id="KW-1185">Reference proteome</keyword>
<protein>
    <submittedName>
        <fullName evidence="3">Regulatory protein BlaR1</fullName>
    </submittedName>
</protein>
<dbReference type="Gene3D" id="3.30.2010.10">
    <property type="entry name" value="Metalloproteases ('zincins'), catalytic domain"/>
    <property type="match status" value="1"/>
</dbReference>
<evidence type="ECO:0000313" key="3">
    <source>
        <dbReference type="EMBL" id="TWU58999.1"/>
    </source>
</evidence>
<keyword evidence="1" id="KW-0472">Membrane</keyword>
<dbReference type="EMBL" id="SJPW01000002">
    <property type="protein sequence ID" value="TWU58999.1"/>
    <property type="molecule type" value="Genomic_DNA"/>
</dbReference>
<dbReference type="PANTHER" id="PTHR34978">
    <property type="entry name" value="POSSIBLE SENSOR-TRANSDUCER PROTEIN BLAR"/>
    <property type="match status" value="1"/>
</dbReference>
<feature type="transmembrane region" description="Helical" evidence="1">
    <location>
        <begin position="20"/>
        <end position="38"/>
    </location>
</feature>
<evidence type="ECO:0000256" key="1">
    <source>
        <dbReference type="SAM" id="Phobius"/>
    </source>
</evidence>
<accession>A0A5C6FH53</accession>
<proteinExistence type="predicted"/>
<dbReference type="InterPro" id="IPR008756">
    <property type="entry name" value="Peptidase_M56"/>
</dbReference>
<dbReference type="Proteomes" id="UP000318288">
    <property type="component" value="Unassembled WGS sequence"/>
</dbReference>
<evidence type="ECO:0000259" key="2">
    <source>
        <dbReference type="Pfam" id="PF05569"/>
    </source>
</evidence>